<dbReference type="EMBL" id="JAVEPI010000002">
    <property type="protein sequence ID" value="KAK1443879.1"/>
    <property type="molecule type" value="Genomic_DNA"/>
</dbReference>
<protein>
    <submittedName>
        <fullName evidence="5">P-loop containing nucleoside triphosphate hydrolase like protein</fullName>
    </submittedName>
</protein>
<dbReference type="GO" id="GO:0006139">
    <property type="term" value="P:nucleobase-containing compound metabolic process"/>
    <property type="evidence" value="ECO:0007669"/>
    <property type="project" value="InterPro"/>
</dbReference>
<dbReference type="AlphaFoldDB" id="A0AAD8UUQ5"/>
<evidence type="ECO:0000313" key="6">
    <source>
        <dbReference type="Proteomes" id="UP001230268"/>
    </source>
</evidence>
<dbReference type="InterPro" id="IPR000850">
    <property type="entry name" value="Adenylat/UMP-CMP_kin"/>
</dbReference>
<dbReference type="Gene3D" id="3.40.50.300">
    <property type="entry name" value="P-loop containing nucleotide triphosphate hydrolases"/>
    <property type="match status" value="1"/>
</dbReference>
<dbReference type="Pfam" id="PF00406">
    <property type="entry name" value="ADK"/>
    <property type="match status" value="1"/>
</dbReference>
<name>A0AAD8UUQ5_BABGI</name>
<evidence type="ECO:0000256" key="1">
    <source>
        <dbReference type="ARBA" id="ARBA00022679"/>
    </source>
</evidence>
<keyword evidence="6" id="KW-1185">Reference proteome</keyword>
<dbReference type="GO" id="GO:0019205">
    <property type="term" value="F:nucleobase-containing compound kinase activity"/>
    <property type="evidence" value="ECO:0007669"/>
    <property type="project" value="InterPro"/>
</dbReference>
<comment type="similarity">
    <text evidence="4">Belongs to the adenylate kinase family.</text>
</comment>
<keyword evidence="5" id="KW-0378">Hydrolase</keyword>
<organism evidence="5 6">
    <name type="scientific">Babesia gibsoni</name>
    <dbReference type="NCBI Taxonomy" id="33632"/>
    <lineage>
        <taxon>Eukaryota</taxon>
        <taxon>Sar</taxon>
        <taxon>Alveolata</taxon>
        <taxon>Apicomplexa</taxon>
        <taxon>Aconoidasida</taxon>
        <taxon>Piroplasmida</taxon>
        <taxon>Babesiidae</taxon>
        <taxon>Babesia</taxon>
    </lineage>
</organism>
<gene>
    <name evidence="5" type="ORF">BgAZ_207550</name>
</gene>
<keyword evidence="3 4" id="KW-0418">Kinase</keyword>
<evidence type="ECO:0000256" key="2">
    <source>
        <dbReference type="ARBA" id="ARBA00022741"/>
    </source>
</evidence>
<evidence type="ECO:0000256" key="3">
    <source>
        <dbReference type="ARBA" id="ARBA00022777"/>
    </source>
</evidence>
<comment type="caution">
    <text evidence="5">The sequence shown here is derived from an EMBL/GenBank/DDBJ whole genome shotgun (WGS) entry which is preliminary data.</text>
</comment>
<dbReference type="InterPro" id="IPR027417">
    <property type="entry name" value="P-loop_NTPase"/>
</dbReference>
<accession>A0AAD8UUQ5</accession>
<evidence type="ECO:0000256" key="4">
    <source>
        <dbReference type="RuleBase" id="RU003330"/>
    </source>
</evidence>
<reference evidence="5" key="1">
    <citation type="submission" date="2023-08" db="EMBL/GenBank/DDBJ databases">
        <title>Draft sequence of the Babesia gibsoni genome.</title>
        <authorList>
            <person name="Yamagishi J.Y."/>
            <person name="Xuan X.X."/>
        </authorList>
    </citation>
    <scope>NUCLEOTIDE SEQUENCE</scope>
    <source>
        <strain evidence="5">Azabu</strain>
    </source>
</reference>
<keyword evidence="1 4" id="KW-0808">Transferase</keyword>
<proteinExistence type="inferred from homology"/>
<dbReference type="Proteomes" id="UP001230268">
    <property type="component" value="Unassembled WGS sequence"/>
</dbReference>
<keyword evidence="2" id="KW-0547">Nucleotide-binding</keyword>
<dbReference type="GO" id="GO:0005524">
    <property type="term" value="F:ATP binding"/>
    <property type="evidence" value="ECO:0007669"/>
    <property type="project" value="InterPro"/>
</dbReference>
<dbReference type="SUPFAM" id="SSF52540">
    <property type="entry name" value="P-loop containing nucleoside triphosphate hydrolases"/>
    <property type="match status" value="1"/>
</dbReference>
<evidence type="ECO:0000313" key="5">
    <source>
        <dbReference type="EMBL" id="KAK1443879.1"/>
    </source>
</evidence>
<dbReference type="PRINTS" id="PR00094">
    <property type="entry name" value="ADENYLTKNASE"/>
</dbReference>
<dbReference type="GO" id="GO:0016787">
    <property type="term" value="F:hydrolase activity"/>
    <property type="evidence" value="ECO:0007669"/>
    <property type="project" value="UniProtKB-KW"/>
</dbReference>
<sequence length="202" mass="22597">MTSDMQKVFVIAGPPGSGKSTMSLKMVEEYGFKHVSAGDCLREEMANENSVHRELIKTYIEAGKIIPVEVTAALLIKKMESFGLGKEIVIIDGFPRNDDNVRGWVEQLSPICELIHLITFNCPIEICEERIMGRTKECERTDNASHAIRNRVKVFFDDTMPIVRCVMMAGKCSIIDATGTKDEVWKGVVELLTKLGFKAVQK</sequence>
<dbReference type="HAMAP" id="MF_00235">
    <property type="entry name" value="Adenylate_kinase_Adk"/>
    <property type="match status" value="1"/>
</dbReference>
<dbReference type="PANTHER" id="PTHR23359">
    <property type="entry name" value="NUCLEOTIDE KINASE"/>
    <property type="match status" value="1"/>
</dbReference>
<dbReference type="CDD" id="cd01428">
    <property type="entry name" value="ADK"/>
    <property type="match status" value="1"/>
</dbReference>